<gene>
    <name evidence="2" type="ORF">EV640_11224</name>
</gene>
<dbReference type="AlphaFoldDB" id="A0A4R7FWG6"/>
<comment type="caution">
    <text evidence="2">The sequence shown here is derived from an EMBL/GenBank/DDBJ whole genome shotgun (WGS) entry which is preliminary data.</text>
</comment>
<evidence type="ECO:0000313" key="3">
    <source>
        <dbReference type="Proteomes" id="UP000294506"/>
    </source>
</evidence>
<sequence>MTHPTEQSISEAGLSRRVSIPLFVLLVLGALPALLFAPLGVGVSVLALVGVIGAAVAFSRVKIVAGDTGLSARCMGIFHVSFAWDEILSVQEGPETGVLEGAGYRILPGGKVGLLVGGPSVEVRDSGKTYLLSVRDSQRTVEEIRRHLAAANSLL</sequence>
<protein>
    <recommendedName>
        <fullName evidence="4">PH (Pleckstrin Homology) domain-containing protein</fullName>
    </recommendedName>
</protein>
<keyword evidence="1" id="KW-0812">Transmembrane</keyword>
<dbReference type="RefSeq" id="WP_133726615.1">
    <property type="nucleotide sequence ID" value="NZ_SOAN01000012.1"/>
</dbReference>
<evidence type="ECO:0000313" key="2">
    <source>
        <dbReference type="EMBL" id="TDS82957.1"/>
    </source>
</evidence>
<dbReference type="EMBL" id="SOAN01000012">
    <property type="protein sequence ID" value="TDS82957.1"/>
    <property type="molecule type" value="Genomic_DNA"/>
</dbReference>
<dbReference type="Proteomes" id="UP000294506">
    <property type="component" value="Unassembled WGS sequence"/>
</dbReference>
<name>A0A4R7FWG6_9MICC</name>
<keyword evidence="1" id="KW-0472">Membrane</keyword>
<keyword evidence="3" id="KW-1185">Reference proteome</keyword>
<keyword evidence="1" id="KW-1133">Transmembrane helix</keyword>
<reference evidence="2 3" key="1">
    <citation type="submission" date="2019-03" db="EMBL/GenBank/DDBJ databases">
        <title>Genomic Encyclopedia of Type Strains, Phase III (KMG-III): the genomes of soil and plant-associated and newly described type strains.</title>
        <authorList>
            <person name="Whitman W."/>
        </authorList>
    </citation>
    <scope>NUCLEOTIDE SEQUENCE [LARGE SCALE GENOMIC DNA]</scope>
    <source>
        <strain evidence="2 3">DSM 27373</strain>
    </source>
</reference>
<evidence type="ECO:0000256" key="1">
    <source>
        <dbReference type="SAM" id="Phobius"/>
    </source>
</evidence>
<evidence type="ECO:0008006" key="4">
    <source>
        <dbReference type="Google" id="ProtNLM"/>
    </source>
</evidence>
<proteinExistence type="predicted"/>
<feature type="transmembrane region" description="Helical" evidence="1">
    <location>
        <begin position="20"/>
        <end position="39"/>
    </location>
</feature>
<organism evidence="2 3">
    <name type="scientific">Nesterenkonia aurantiaca</name>
    <dbReference type="NCBI Taxonomy" id="1436010"/>
    <lineage>
        <taxon>Bacteria</taxon>
        <taxon>Bacillati</taxon>
        <taxon>Actinomycetota</taxon>
        <taxon>Actinomycetes</taxon>
        <taxon>Micrococcales</taxon>
        <taxon>Micrococcaceae</taxon>
        <taxon>Nesterenkonia</taxon>
    </lineage>
</organism>
<accession>A0A4R7FWG6</accession>
<feature type="transmembrane region" description="Helical" evidence="1">
    <location>
        <begin position="45"/>
        <end position="65"/>
    </location>
</feature>